<dbReference type="AlphaFoldDB" id="A0A0V0RFZ5"/>
<evidence type="ECO:0000313" key="2">
    <source>
        <dbReference type="EMBL" id="KRX13312.1"/>
    </source>
</evidence>
<proteinExistence type="predicted"/>
<feature type="region of interest" description="Disordered" evidence="1">
    <location>
        <begin position="143"/>
        <end position="163"/>
    </location>
</feature>
<gene>
    <name evidence="2" type="ORF">T07_10354</name>
</gene>
<sequence>MKKLCDAVSKRMKTTCDYPHYTFFATHELVVSSSASCHHTSLNGAAVRYLVIHAANKRSRASFQPSCLLLWGAAFEQRKVALNTLERIGGKPDDVSSSPRGRTVSRCLPFFWKNISSEYACTGRQPHIHSSLKLPEILAAGRRGGGSSTPLSTPSNNRARSERNPNAYCSLFNEFA</sequence>
<organism evidence="2 3">
    <name type="scientific">Trichinella nelsoni</name>
    <dbReference type="NCBI Taxonomy" id="6336"/>
    <lineage>
        <taxon>Eukaryota</taxon>
        <taxon>Metazoa</taxon>
        <taxon>Ecdysozoa</taxon>
        <taxon>Nematoda</taxon>
        <taxon>Enoplea</taxon>
        <taxon>Dorylaimia</taxon>
        <taxon>Trichinellida</taxon>
        <taxon>Trichinellidae</taxon>
        <taxon>Trichinella</taxon>
    </lineage>
</organism>
<keyword evidence="3" id="KW-1185">Reference proteome</keyword>
<protein>
    <submittedName>
        <fullName evidence="2">Uncharacterized protein</fullName>
    </submittedName>
</protein>
<dbReference type="EMBL" id="JYDL01000209">
    <property type="protein sequence ID" value="KRX13312.1"/>
    <property type="molecule type" value="Genomic_DNA"/>
</dbReference>
<accession>A0A0V0RFZ5</accession>
<name>A0A0V0RFZ5_9BILA</name>
<comment type="caution">
    <text evidence="2">The sequence shown here is derived from an EMBL/GenBank/DDBJ whole genome shotgun (WGS) entry which is preliminary data.</text>
</comment>
<evidence type="ECO:0000256" key="1">
    <source>
        <dbReference type="SAM" id="MobiDB-lite"/>
    </source>
</evidence>
<dbReference type="Proteomes" id="UP000054630">
    <property type="component" value="Unassembled WGS sequence"/>
</dbReference>
<evidence type="ECO:0000313" key="3">
    <source>
        <dbReference type="Proteomes" id="UP000054630"/>
    </source>
</evidence>
<reference evidence="2 3" key="1">
    <citation type="submission" date="2015-01" db="EMBL/GenBank/DDBJ databases">
        <title>Evolution of Trichinella species and genotypes.</title>
        <authorList>
            <person name="Korhonen P.K."/>
            <person name="Edoardo P."/>
            <person name="Giuseppe L.R."/>
            <person name="Gasser R.B."/>
        </authorList>
    </citation>
    <scope>NUCLEOTIDE SEQUENCE [LARGE SCALE GENOMIC DNA]</scope>
    <source>
        <strain evidence="2">ISS37</strain>
    </source>
</reference>